<protein>
    <recommendedName>
        <fullName evidence="4">DUF541 domain-containing protein</fullName>
    </recommendedName>
</protein>
<dbReference type="Gene3D" id="3.30.110.170">
    <property type="entry name" value="Protein of unknown function (DUF541), domain 1"/>
    <property type="match status" value="1"/>
</dbReference>
<dbReference type="InterPro" id="IPR007497">
    <property type="entry name" value="SIMPL/DUF541"/>
</dbReference>
<feature type="chain" id="PRO_5015004750" description="DUF541 domain-containing protein" evidence="1">
    <location>
        <begin position="40"/>
        <end position="267"/>
    </location>
</feature>
<dbReference type="KEGG" id="sphc:CVN68_01595"/>
<proteinExistence type="predicted"/>
<dbReference type="Gene3D" id="3.30.70.2970">
    <property type="entry name" value="Protein of unknown function (DUF541), domain 2"/>
    <property type="match status" value="1"/>
</dbReference>
<reference evidence="2 3" key="1">
    <citation type="submission" date="2017-11" db="EMBL/GenBank/DDBJ databases">
        <title>Complete genome sequence of Sphingomonas sp. Strain Cra20, a psychrotolerant potential plant growth promoting rhizobacteria.</title>
        <authorList>
            <person name="Luo Y."/>
        </authorList>
    </citation>
    <scope>NUCLEOTIDE SEQUENCE [LARGE SCALE GENOMIC DNA]</scope>
    <source>
        <strain evidence="2 3">Cra20</strain>
    </source>
</reference>
<sequence length="267" mass="27483">MVSLQLPDIFTKKGNDMIKHGIALALLAAPLGVPLAAQAQSATAGQVSVEIVSTGQVSVPAQRYRMSVTLTAKGKDEAAAGAALAANRARLMQALAGLNIREGQGDIGTTNSLMGLISSFAGAKSKPSFSLETLDEDSKETPQSTATETLQFDAPTRTAIESAKAAIEANGGKLDDDVLPLLTDYVAPTRAAKAAAIKKAQSEADAYAATLGLKRSAIVKVSEKQDPTAGALALIGELVTIVAPKKEGGVDQVTVNASLVVEFQLSR</sequence>
<evidence type="ECO:0000256" key="1">
    <source>
        <dbReference type="SAM" id="SignalP"/>
    </source>
</evidence>
<name>A0A2K8MI47_9SPHN</name>
<evidence type="ECO:0000313" key="2">
    <source>
        <dbReference type="EMBL" id="ATY30841.1"/>
    </source>
</evidence>
<feature type="signal peptide" evidence="1">
    <location>
        <begin position="1"/>
        <end position="39"/>
    </location>
</feature>
<dbReference type="Pfam" id="PF04402">
    <property type="entry name" value="SIMPL"/>
    <property type="match status" value="1"/>
</dbReference>
<organism evidence="2 3">
    <name type="scientific">Sphingomonas psychrotolerans</name>
    <dbReference type="NCBI Taxonomy" id="1327635"/>
    <lineage>
        <taxon>Bacteria</taxon>
        <taxon>Pseudomonadati</taxon>
        <taxon>Pseudomonadota</taxon>
        <taxon>Alphaproteobacteria</taxon>
        <taxon>Sphingomonadales</taxon>
        <taxon>Sphingomonadaceae</taxon>
        <taxon>Sphingomonas</taxon>
    </lineage>
</organism>
<dbReference type="Proteomes" id="UP000229081">
    <property type="component" value="Chromosome"/>
</dbReference>
<keyword evidence="1" id="KW-0732">Signal</keyword>
<gene>
    <name evidence="2" type="ORF">CVN68_01595</name>
</gene>
<dbReference type="AlphaFoldDB" id="A0A2K8MI47"/>
<evidence type="ECO:0008006" key="4">
    <source>
        <dbReference type="Google" id="ProtNLM"/>
    </source>
</evidence>
<dbReference type="EMBL" id="CP024923">
    <property type="protein sequence ID" value="ATY30841.1"/>
    <property type="molecule type" value="Genomic_DNA"/>
</dbReference>
<accession>A0A2K8MI47</accession>
<keyword evidence="3" id="KW-1185">Reference proteome</keyword>
<evidence type="ECO:0000313" key="3">
    <source>
        <dbReference type="Proteomes" id="UP000229081"/>
    </source>
</evidence>